<reference evidence="3" key="1">
    <citation type="journal article" date="2014" name="Cell">
        <title>The Architecture of a Scrambled Genome Reveals Massive Levels of Genomic Rearrangement during Development.</title>
        <authorList>
            <person name="Chen X."/>
            <person name="Bracht J.R."/>
            <person name="Goldman A.D."/>
            <person name="Dolzhenko E."/>
            <person name="Clay D.M."/>
            <person name="Swart E.C."/>
            <person name="Perlman D.H."/>
            <person name="Doak T.G."/>
            <person name="Stuart A."/>
            <person name="Amemiya C.T."/>
            <person name="Sebra R.P."/>
            <person name="Landweber L.F."/>
        </authorList>
    </citation>
    <scope>NUCLEOTIDE SEQUENCE [LARGE SCALE GENOMIC DNA]</scope>
    <source>
        <strain evidence="3">JRB310</strain>
    </source>
</reference>
<gene>
    <name evidence="2" type="ORF">OXYTRIMIC_755</name>
</gene>
<evidence type="ECO:0000313" key="2">
    <source>
        <dbReference type="EMBL" id="KEJ82773.1"/>
    </source>
</evidence>
<accession>A0A073HXM3</accession>
<dbReference type="Proteomes" id="UP000053232">
    <property type="component" value="Unassembled WGS sequence"/>
</dbReference>
<protein>
    <submittedName>
        <fullName evidence="2">Uncharacterized protein</fullName>
    </submittedName>
</protein>
<comment type="caution">
    <text evidence="2">The sequence shown here is derived from an EMBL/GenBank/DDBJ whole genome shotgun (WGS) entry which is preliminary data.</text>
</comment>
<keyword evidence="3" id="KW-1185">Reference proteome</keyword>
<organism evidence="2 3">
    <name type="scientific">Oxytricha trifallax</name>
    <dbReference type="NCBI Taxonomy" id="1172189"/>
    <lineage>
        <taxon>Eukaryota</taxon>
        <taxon>Sar</taxon>
        <taxon>Alveolata</taxon>
        <taxon>Ciliophora</taxon>
        <taxon>Intramacronucleata</taxon>
        <taxon>Spirotrichea</taxon>
        <taxon>Stichotrichia</taxon>
        <taxon>Sporadotrichida</taxon>
        <taxon>Oxytrichidae</taxon>
        <taxon>Oxytrichinae</taxon>
        <taxon>Oxytricha</taxon>
    </lineage>
</organism>
<feature type="region of interest" description="Disordered" evidence="1">
    <location>
        <begin position="1"/>
        <end position="22"/>
    </location>
</feature>
<evidence type="ECO:0000256" key="1">
    <source>
        <dbReference type="SAM" id="MobiDB-lite"/>
    </source>
</evidence>
<dbReference type="EMBL" id="ARYC01004594">
    <property type="protein sequence ID" value="KEJ82773.1"/>
    <property type="molecule type" value="Genomic_DNA"/>
</dbReference>
<proteinExistence type="predicted"/>
<dbReference type="AlphaFoldDB" id="A0A073HXM3"/>
<sequence>MDSSSDLSSGPQEQIQQQAPLGKGKAYSLRDILEVKIIRNAIHARSQMKTVPKESLCRWSIKGQCMLMIEPELSPLSVRRCQGSQTIPTRISTRKCSQIGTWKKGQVQVKAKIQTSILNIPRRIAAMETLTRRQAHARDRREDVCMSEEEKELYKEGQTLQKYDQEIRMRSNLQRITKQTLLKAQIYILKYFIYY</sequence>
<name>A0A073HXM3_9SPIT</name>
<feature type="compositionally biased region" description="Polar residues" evidence="1">
    <location>
        <begin position="1"/>
        <end position="19"/>
    </location>
</feature>
<evidence type="ECO:0000313" key="3">
    <source>
        <dbReference type="Proteomes" id="UP000053232"/>
    </source>
</evidence>